<evidence type="ECO:0000313" key="4">
    <source>
        <dbReference type="Proteomes" id="UP000295357"/>
    </source>
</evidence>
<keyword evidence="4" id="KW-1185">Reference proteome</keyword>
<protein>
    <submittedName>
        <fullName evidence="3">Putative surface protein with fasciclin (FAS1) repeats</fullName>
    </submittedName>
</protein>
<dbReference type="InterPro" id="IPR050904">
    <property type="entry name" value="Adhesion/Biosynth-related"/>
</dbReference>
<comment type="caution">
    <text evidence="3">The sequence shown here is derived from an EMBL/GenBank/DDBJ whole genome shotgun (WGS) entry which is preliminary data.</text>
</comment>
<keyword evidence="1" id="KW-0732">Signal</keyword>
<dbReference type="SUPFAM" id="SSF82153">
    <property type="entry name" value="FAS1 domain"/>
    <property type="match status" value="2"/>
</dbReference>
<accession>A0A4R6N271</accession>
<evidence type="ECO:0000259" key="2">
    <source>
        <dbReference type="PROSITE" id="PS50213"/>
    </source>
</evidence>
<sequence length="319" mass="31885">MYDRLKRAFLGVAVAGLALSLTACGGSDDEDHLPATVVEVAQTNGFNALLAAATKAGLGSALSDPKANLTVFAPTDAAFNALATRLGFADATAMVNALPASALSNILSYHVLATRRSAADLGTAGSSLTTLYQFDGRAATLALSTSGGVNLTDAVLTAAKVSQADVNAGNGVVHVIDKVLVPPGVLNLVQMAQANPAFSTLVGAVKQAGLESTLAGAGPLTVFAPTNEAFAAISSTVAGLSTAQLSKVLTYHVVAGRVLSSDITLGAPVNTVAGQSFVVQGSPLRIVDTTSTAAPIAATDVRASNGVIHVLGKVLIPTL</sequence>
<dbReference type="Pfam" id="PF02469">
    <property type="entry name" value="Fasciclin"/>
    <property type="match status" value="2"/>
</dbReference>
<evidence type="ECO:0000313" key="3">
    <source>
        <dbReference type="EMBL" id="TDP09191.1"/>
    </source>
</evidence>
<name>A0A4R6N271_9BURK</name>
<feature type="domain" description="FAS1" evidence="2">
    <location>
        <begin position="185"/>
        <end position="315"/>
    </location>
</feature>
<dbReference type="PANTHER" id="PTHR10900">
    <property type="entry name" value="PERIOSTIN-RELATED"/>
    <property type="match status" value="1"/>
</dbReference>
<dbReference type="InterPro" id="IPR036378">
    <property type="entry name" value="FAS1_dom_sf"/>
</dbReference>
<dbReference type="AlphaFoldDB" id="A0A4R6N271"/>
<dbReference type="PROSITE" id="PS51257">
    <property type="entry name" value="PROKAR_LIPOPROTEIN"/>
    <property type="match status" value="1"/>
</dbReference>
<gene>
    <name evidence="3" type="ORF">DFR39_10527</name>
</gene>
<dbReference type="FunFam" id="2.30.180.10:FF:000032">
    <property type="entry name" value="Fasciclin domain-containing protein, putative"/>
    <property type="match status" value="1"/>
</dbReference>
<feature type="signal peptide" evidence="1">
    <location>
        <begin position="1"/>
        <end position="25"/>
    </location>
</feature>
<dbReference type="GO" id="GO:0005615">
    <property type="term" value="C:extracellular space"/>
    <property type="evidence" value="ECO:0007669"/>
    <property type="project" value="TreeGrafter"/>
</dbReference>
<proteinExistence type="predicted"/>
<dbReference type="Proteomes" id="UP000295357">
    <property type="component" value="Unassembled WGS sequence"/>
</dbReference>
<dbReference type="RefSeq" id="WP_133603818.1">
    <property type="nucleotide sequence ID" value="NZ_JAUFPJ010000003.1"/>
</dbReference>
<dbReference type="Gene3D" id="2.30.180.10">
    <property type="entry name" value="FAS1 domain"/>
    <property type="match status" value="2"/>
</dbReference>
<dbReference type="InterPro" id="IPR000782">
    <property type="entry name" value="FAS1_domain"/>
</dbReference>
<dbReference type="PROSITE" id="PS50213">
    <property type="entry name" value="FAS1"/>
    <property type="match status" value="2"/>
</dbReference>
<dbReference type="EMBL" id="SNXE01000005">
    <property type="protein sequence ID" value="TDP09191.1"/>
    <property type="molecule type" value="Genomic_DNA"/>
</dbReference>
<reference evidence="3 4" key="1">
    <citation type="submission" date="2019-03" db="EMBL/GenBank/DDBJ databases">
        <title>Genomic Encyclopedia of Type Strains, Phase IV (KMG-IV): sequencing the most valuable type-strain genomes for metagenomic binning, comparative biology and taxonomic classification.</title>
        <authorList>
            <person name="Goeker M."/>
        </authorList>
    </citation>
    <scope>NUCLEOTIDE SEQUENCE [LARGE SCALE GENOMIC DNA]</scope>
    <source>
        <strain evidence="3 4">DSM 25082</strain>
    </source>
</reference>
<feature type="domain" description="FAS1" evidence="2">
    <location>
        <begin position="30"/>
        <end position="180"/>
    </location>
</feature>
<feature type="chain" id="PRO_5020951270" evidence="1">
    <location>
        <begin position="26"/>
        <end position="319"/>
    </location>
</feature>
<dbReference type="PANTHER" id="PTHR10900:SF77">
    <property type="entry name" value="FI19380P1"/>
    <property type="match status" value="1"/>
</dbReference>
<dbReference type="SMART" id="SM00554">
    <property type="entry name" value="FAS1"/>
    <property type="match status" value="2"/>
</dbReference>
<evidence type="ECO:0000256" key="1">
    <source>
        <dbReference type="SAM" id="SignalP"/>
    </source>
</evidence>
<organism evidence="3 4">
    <name type="scientific">Roseateles asaccharophilus</name>
    <dbReference type="NCBI Taxonomy" id="582607"/>
    <lineage>
        <taxon>Bacteria</taxon>
        <taxon>Pseudomonadati</taxon>
        <taxon>Pseudomonadota</taxon>
        <taxon>Betaproteobacteria</taxon>
        <taxon>Burkholderiales</taxon>
        <taxon>Sphaerotilaceae</taxon>
        <taxon>Roseateles</taxon>
    </lineage>
</organism>
<dbReference type="OrthoDB" id="9800666at2"/>